<accession>A0A662Z6A2</accession>
<keyword evidence="3" id="KW-1185">Reference proteome</keyword>
<dbReference type="EMBL" id="FOSF01000001">
    <property type="protein sequence ID" value="SFJ74990.1"/>
    <property type="molecule type" value="Genomic_DNA"/>
</dbReference>
<proteinExistence type="predicted"/>
<keyword evidence="1" id="KW-0472">Membrane</keyword>
<evidence type="ECO:0000313" key="2">
    <source>
        <dbReference type="EMBL" id="SFJ74990.1"/>
    </source>
</evidence>
<keyword evidence="1" id="KW-1133">Transmembrane helix</keyword>
<dbReference type="AlphaFoldDB" id="A0A662Z6A2"/>
<evidence type="ECO:0000313" key="3">
    <source>
        <dbReference type="Proteomes" id="UP000243374"/>
    </source>
</evidence>
<reference evidence="2 3" key="1">
    <citation type="submission" date="2016-10" db="EMBL/GenBank/DDBJ databases">
        <authorList>
            <person name="Varghese N."/>
            <person name="Submissions S."/>
        </authorList>
    </citation>
    <scope>NUCLEOTIDE SEQUENCE [LARGE SCALE GENOMIC DNA]</scope>
    <source>
        <strain evidence="2 3">22B</strain>
    </source>
</reference>
<feature type="transmembrane region" description="Helical" evidence="1">
    <location>
        <begin position="21"/>
        <end position="42"/>
    </location>
</feature>
<dbReference type="RefSeq" id="WP_256211056.1">
    <property type="nucleotide sequence ID" value="NZ_CP047056.1"/>
</dbReference>
<dbReference type="Proteomes" id="UP000243374">
    <property type="component" value="Unassembled WGS sequence"/>
</dbReference>
<sequence length="44" mass="5121">MRNEVDQTITDWKKRYTIIQIINGVVIALFLAAGFFTVHHLFAE</sequence>
<protein>
    <submittedName>
        <fullName evidence="2">Uncharacterized protein</fullName>
    </submittedName>
</protein>
<organism evidence="2 3">
    <name type="scientific">Succinivibrio dextrinosolvens</name>
    <dbReference type="NCBI Taxonomy" id="83771"/>
    <lineage>
        <taxon>Bacteria</taxon>
        <taxon>Pseudomonadati</taxon>
        <taxon>Pseudomonadota</taxon>
        <taxon>Gammaproteobacteria</taxon>
        <taxon>Aeromonadales</taxon>
        <taxon>Succinivibrionaceae</taxon>
        <taxon>Succinivibrio</taxon>
    </lineage>
</organism>
<keyword evidence="1" id="KW-0812">Transmembrane</keyword>
<name>A0A662Z6A2_9GAMM</name>
<gene>
    <name evidence="2" type="ORF">SAMN04487865_1001151</name>
</gene>
<evidence type="ECO:0000256" key="1">
    <source>
        <dbReference type="SAM" id="Phobius"/>
    </source>
</evidence>